<accession>A0A4Y2QP42</accession>
<keyword evidence="2" id="KW-1185">Reference proteome</keyword>
<reference evidence="1 2" key="1">
    <citation type="journal article" date="2019" name="Sci. Rep.">
        <title>Orb-weaving spider Araneus ventricosus genome elucidates the spidroin gene catalogue.</title>
        <authorList>
            <person name="Kono N."/>
            <person name="Nakamura H."/>
            <person name="Ohtoshi R."/>
            <person name="Moran D.A.P."/>
            <person name="Shinohara A."/>
            <person name="Yoshida Y."/>
            <person name="Fujiwara M."/>
            <person name="Mori M."/>
            <person name="Tomita M."/>
            <person name="Arakawa K."/>
        </authorList>
    </citation>
    <scope>NUCLEOTIDE SEQUENCE [LARGE SCALE GENOMIC DNA]</scope>
</reference>
<name>A0A4Y2QP42_ARAVE</name>
<dbReference type="PANTHER" id="PTHR38681:SF1">
    <property type="entry name" value="RETROVIRUS-RELATED POL POLYPROTEIN FROM TRANSPOSON 412-LIKE PROTEIN"/>
    <property type="match status" value="1"/>
</dbReference>
<protein>
    <recommendedName>
        <fullName evidence="3">DUF5641 domain-containing protein</fullName>
    </recommendedName>
</protein>
<evidence type="ECO:0008006" key="3">
    <source>
        <dbReference type="Google" id="ProtNLM"/>
    </source>
</evidence>
<proteinExistence type="predicted"/>
<dbReference type="AlphaFoldDB" id="A0A4Y2QP42"/>
<gene>
    <name evidence="1" type="ORF">AVEN_131147_1</name>
</gene>
<dbReference type="Proteomes" id="UP000499080">
    <property type="component" value="Unassembled WGS sequence"/>
</dbReference>
<evidence type="ECO:0000313" key="1">
    <source>
        <dbReference type="EMBL" id="GBN65048.1"/>
    </source>
</evidence>
<dbReference type="PANTHER" id="PTHR38681">
    <property type="entry name" value="RETROVIRUS-RELATED POL POLYPROTEIN FROM TRANSPOSON 412-LIKE PROTEIN-RELATED"/>
    <property type="match status" value="1"/>
</dbReference>
<comment type="caution">
    <text evidence="1">The sequence shown here is derived from an EMBL/GenBank/DDBJ whole genome shotgun (WGS) entry which is preliminary data.</text>
</comment>
<dbReference type="EMBL" id="BGPR01300583">
    <property type="protein sequence ID" value="GBN65048.1"/>
    <property type="molecule type" value="Genomic_DNA"/>
</dbReference>
<organism evidence="1 2">
    <name type="scientific">Araneus ventricosus</name>
    <name type="common">Orbweaver spider</name>
    <name type="synonym">Epeira ventricosa</name>
    <dbReference type="NCBI Taxonomy" id="182803"/>
    <lineage>
        <taxon>Eukaryota</taxon>
        <taxon>Metazoa</taxon>
        <taxon>Ecdysozoa</taxon>
        <taxon>Arthropoda</taxon>
        <taxon>Chelicerata</taxon>
        <taxon>Arachnida</taxon>
        <taxon>Araneae</taxon>
        <taxon>Araneomorphae</taxon>
        <taxon>Entelegynae</taxon>
        <taxon>Araneoidea</taxon>
        <taxon>Araneidae</taxon>
        <taxon>Araneus</taxon>
    </lineage>
</organism>
<evidence type="ECO:0000313" key="2">
    <source>
        <dbReference type="Proteomes" id="UP000499080"/>
    </source>
</evidence>
<sequence length="132" mass="15360">MVEHLQLPLKQALTCRQTDWLDTLPLVLLGIRTVLHEVLDDSAAELVYGSSLRLSGKLYEKKWIDRPQRTYILKDLETCSHVFVHRPPCKKALRTPYEGPFKVVRRLPKDFIVPIKEQEPLISMDRLKPAFI</sequence>
<dbReference type="OrthoDB" id="10056584at2759"/>